<evidence type="ECO:0000313" key="17">
    <source>
        <dbReference type="Proteomes" id="UP000325255"/>
    </source>
</evidence>
<dbReference type="PROSITE" id="PS00039">
    <property type="entry name" value="DEAD_ATP_HELICASE"/>
    <property type="match status" value="1"/>
</dbReference>
<keyword evidence="17" id="KW-1185">Reference proteome</keyword>
<dbReference type="GO" id="GO:0005524">
    <property type="term" value="F:ATP binding"/>
    <property type="evidence" value="ECO:0007669"/>
    <property type="project" value="UniProtKB-KW"/>
</dbReference>
<keyword evidence="4 11" id="KW-0378">Hydrolase</keyword>
<keyword evidence="3 11" id="KW-0547">Nucleotide-binding</keyword>
<dbReference type="PROSITE" id="PS51194">
    <property type="entry name" value="HELICASE_CTER"/>
    <property type="match status" value="1"/>
</dbReference>
<dbReference type="CDD" id="cd00268">
    <property type="entry name" value="DEADc"/>
    <property type="match status" value="1"/>
</dbReference>
<dbReference type="GO" id="GO:0009266">
    <property type="term" value="P:response to temperature stimulus"/>
    <property type="evidence" value="ECO:0007669"/>
    <property type="project" value="UniProtKB-ARBA"/>
</dbReference>
<evidence type="ECO:0000256" key="7">
    <source>
        <dbReference type="ARBA" id="ARBA00038437"/>
    </source>
</evidence>
<dbReference type="SMART" id="SM00487">
    <property type="entry name" value="DEXDc"/>
    <property type="match status" value="1"/>
</dbReference>
<evidence type="ECO:0000259" key="13">
    <source>
        <dbReference type="PROSITE" id="PS51192"/>
    </source>
</evidence>
<feature type="short sequence motif" description="Q motif" evidence="10">
    <location>
        <begin position="41"/>
        <end position="69"/>
    </location>
</feature>
<feature type="domain" description="DEAD-box RNA helicase Q" evidence="15">
    <location>
        <begin position="41"/>
        <end position="69"/>
    </location>
</feature>
<dbReference type="Pfam" id="PF00270">
    <property type="entry name" value="DEAD"/>
    <property type="match status" value="1"/>
</dbReference>
<feature type="domain" description="Helicase ATP-binding" evidence="13">
    <location>
        <begin position="72"/>
        <end position="245"/>
    </location>
</feature>
<dbReference type="InterPro" id="IPR011545">
    <property type="entry name" value="DEAD/DEAH_box_helicase_dom"/>
</dbReference>
<feature type="region of interest" description="Disordered" evidence="12">
    <location>
        <begin position="421"/>
        <end position="531"/>
    </location>
</feature>
<keyword evidence="2" id="KW-0963">Cytoplasm</keyword>
<proteinExistence type="inferred from homology"/>
<dbReference type="CDD" id="cd18787">
    <property type="entry name" value="SF2_C_DEAD"/>
    <property type="match status" value="1"/>
</dbReference>
<dbReference type="GO" id="GO:0005829">
    <property type="term" value="C:cytosol"/>
    <property type="evidence" value="ECO:0007669"/>
    <property type="project" value="TreeGrafter"/>
</dbReference>
<evidence type="ECO:0000256" key="10">
    <source>
        <dbReference type="PROSITE-ProRule" id="PRU00552"/>
    </source>
</evidence>
<accession>A0A5M6IXX1</accession>
<dbReference type="FunFam" id="3.40.50.300:FF:000108">
    <property type="entry name" value="ATP-dependent RNA helicase RhlE"/>
    <property type="match status" value="1"/>
</dbReference>
<evidence type="ECO:0000259" key="14">
    <source>
        <dbReference type="PROSITE" id="PS51194"/>
    </source>
</evidence>
<comment type="caution">
    <text evidence="16">The sequence shown here is derived from an EMBL/GenBank/DDBJ whole genome shotgun (WGS) entry which is preliminary data.</text>
</comment>
<dbReference type="GO" id="GO:0003676">
    <property type="term" value="F:nucleic acid binding"/>
    <property type="evidence" value="ECO:0007669"/>
    <property type="project" value="InterPro"/>
</dbReference>
<dbReference type="InterPro" id="IPR000629">
    <property type="entry name" value="RNA-helicase_DEAD-box_CS"/>
</dbReference>
<comment type="catalytic activity">
    <reaction evidence="8">
        <text>ATP + H2O = ADP + phosphate + H(+)</text>
        <dbReference type="Rhea" id="RHEA:13065"/>
        <dbReference type="ChEBI" id="CHEBI:15377"/>
        <dbReference type="ChEBI" id="CHEBI:15378"/>
        <dbReference type="ChEBI" id="CHEBI:30616"/>
        <dbReference type="ChEBI" id="CHEBI:43474"/>
        <dbReference type="ChEBI" id="CHEBI:456216"/>
        <dbReference type="EC" id="3.6.4.13"/>
    </reaction>
</comment>
<dbReference type="SUPFAM" id="SSF52540">
    <property type="entry name" value="P-loop containing nucleoside triphosphate hydrolases"/>
    <property type="match status" value="1"/>
</dbReference>
<dbReference type="EC" id="3.6.4.13" evidence="1"/>
<dbReference type="Proteomes" id="UP000325255">
    <property type="component" value="Unassembled WGS sequence"/>
</dbReference>
<dbReference type="PROSITE" id="PS51195">
    <property type="entry name" value="Q_MOTIF"/>
    <property type="match status" value="1"/>
</dbReference>
<feature type="domain" description="Helicase C-terminal" evidence="14">
    <location>
        <begin position="272"/>
        <end position="416"/>
    </location>
</feature>
<reference evidence="16 17" key="1">
    <citation type="submission" date="2019-09" db="EMBL/GenBank/DDBJ databases">
        <title>Genome sequence of Rhodovastum atsumiense, a diverse member of the Acetobacteraceae family of non-sulfur purple photosynthetic bacteria.</title>
        <authorList>
            <person name="Meyer T."/>
            <person name="Kyndt J."/>
        </authorList>
    </citation>
    <scope>NUCLEOTIDE SEQUENCE [LARGE SCALE GENOMIC DNA]</scope>
    <source>
        <strain evidence="16 17">DSM 21279</strain>
    </source>
</reference>
<evidence type="ECO:0000256" key="4">
    <source>
        <dbReference type="ARBA" id="ARBA00022801"/>
    </source>
</evidence>
<dbReference type="Pfam" id="PF00271">
    <property type="entry name" value="Helicase_C"/>
    <property type="match status" value="1"/>
</dbReference>
<dbReference type="AlphaFoldDB" id="A0A5M6IXX1"/>
<feature type="compositionally biased region" description="Low complexity" evidence="12">
    <location>
        <begin position="463"/>
        <end position="478"/>
    </location>
</feature>
<feature type="compositionally biased region" description="Acidic residues" evidence="12">
    <location>
        <begin position="22"/>
        <end position="39"/>
    </location>
</feature>
<organism evidence="16 17">
    <name type="scientific">Rhodovastum atsumiense</name>
    <dbReference type="NCBI Taxonomy" id="504468"/>
    <lineage>
        <taxon>Bacteria</taxon>
        <taxon>Pseudomonadati</taxon>
        <taxon>Pseudomonadota</taxon>
        <taxon>Alphaproteobacteria</taxon>
        <taxon>Acetobacterales</taxon>
        <taxon>Acetobacteraceae</taxon>
        <taxon>Rhodovastum</taxon>
    </lineage>
</organism>
<dbReference type="PROSITE" id="PS51192">
    <property type="entry name" value="HELICASE_ATP_BIND_1"/>
    <property type="match status" value="1"/>
</dbReference>
<keyword evidence="5 11" id="KW-0347">Helicase</keyword>
<evidence type="ECO:0000256" key="6">
    <source>
        <dbReference type="ARBA" id="ARBA00022840"/>
    </source>
</evidence>
<dbReference type="GO" id="GO:0016787">
    <property type="term" value="F:hydrolase activity"/>
    <property type="evidence" value="ECO:0007669"/>
    <property type="project" value="UniProtKB-KW"/>
</dbReference>
<protein>
    <recommendedName>
        <fullName evidence="9">DEAD-box ATP-dependent RNA helicase RhpA</fullName>
        <ecNumber evidence="1">3.6.4.13</ecNumber>
    </recommendedName>
</protein>
<evidence type="ECO:0000256" key="12">
    <source>
        <dbReference type="SAM" id="MobiDB-lite"/>
    </source>
</evidence>
<comment type="similarity">
    <text evidence="7 11">Belongs to the DEAD box helicase family.</text>
</comment>
<evidence type="ECO:0000256" key="9">
    <source>
        <dbReference type="ARBA" id="ARBA00074363"/>
    </source>
</evidence>
<dbReference type="Gene3D" id="3.40.50.300">
    <property type="entry name" value="P-loop containing nucleotide triphosphate hydrolases"/>
    <property type="match status" value="2"/>
</dbReference>
<evidence type="ECO:0000313" key="16">
    <source>
        <dbReference type="EMBL" id="KAA5613142.1"/>
    </source>
</evidence>
<evidence type="ECO:0000256" key="8">
    <source>
        <dbReference type="ARBA" id="ARBA00047984"/>
    </source>
</evidence>
<gene>
    <name evidence="16" type="ORF">F1189_07105</name>
</gene>
<evidence type="ECO:0000256" key="5">
    <source>
        <dbReference type="ARBA" id="ARBA00022806"/>
    </source>
</evidence>
<evidence type="ECO:0000256" key="3">
    <source>
        <dbReference type="ARBA" id="ARBA00022741"/>
    </source>
</evidence>
<dbReference type="PANTHER" id="PTHR47959">
    <property type="entry name" value="ATP-DEPENDENT RNA HELICASE RHLE-RELATED"/>
    <property type="match status" value="1"/>
</dbReference>
<dbReference type="GO" id="GO:0042255">
    <property type="term" value="P:ribosome assembly"/>
    <property type="evidence" value="ECO:0007669"/>
    <property type="project" value="UniProtKB-ARBA"/>
</dbReference>
<feature type="compositionally biased region" description="Basic and acidic residues" evidence="12">
    <location>
        <begin position="479"/>
        <end position="522"/>
    </location>
</feature>
<dbReference type="EMBL" id="VWPK01000008">
    <property type="protein sequence ID" value="KAA5613142.1"/>
    <property type="molecule type" value="Genomic_DNA"/>
</dbReference>
<name>A0A5M6IXX1_9PROT</name>
<evidence type="ECO:0000256" key="2">
    <source>
        <dbReference type="ARBA" id="ARBA00022490"/>
    </source>
</evidence>
<sequence length="562" mass="61956">MPEPDEPGPAPAEASGPVVTDAEPEPAPDEAPAPEEAEPEPTFSALGLSEPLLRAVAEKGYTHPTPIQQQAIPWVLMGRDLLGCAQTGTGKTAGFTLPMLDILSGSRARARMPRSLILEPTRELALQVADNFVLYGKYLKLTHALIIGGESMSDQKDLLMRGVDVLIATPGRLIDMFERGGLLLTDTRVLVIDEADRMLDMGFIPDVERIVSLLPKNRQTLFFSATMAPEIRRLADAFLQNPKEVTVSKPATVATTITERLALVSEHDKREALRRLIRQEDVQNALIFCNRKRDVDILYKSLTKHQFSVGALHGDMAQSTRFATLEKFKAGEIRLLCCSDVAARGIDIGGLSHVFNFDVPHHAEDYVHRIGRTGRAGREGRAFTLASPEDRFVVEAIEKLTGHPIPRIPVEGLDVVEWAESDGRRRRGRKAAPAAKRAKEEAAPKAARAGGRRKAAEPKPAEAKQPQPEIRAVEAVAPEPRRAETRRTEPKRIPEPRYERPLRPERGTRPEREGRDRRRDDDLGPAVVGFGPDIPAFMLVAARPRRQHAATADLTAVEETEA</sequence>
<evidence type="ECO:0000259" key="15">
    <source>
        <dbReference type="PROSITE" id="PS51195"/>
    </source>
</evidence>
<dbReference type="OrthoDB" id="9805696at2"/>
<dbReference type="InterPro" id="IPR044742">
    <property type="entry name" value="DEAD/DEAH_RhlB"/>
</dbReference>
<evidence type="ECO:0000256" key="11">
    <source>
        <dbReference type="RuleBase" id="RU000492"/>
    </source>
</evidence>
<dbReference type="InterPro" id="IPR050079">
    <property type="entry name" value="DEAD_box_RNA_helicase"/>
</dbReference>
<evidence type="ECO:0000256" key="1">
    <source>
        <dbReference type="ARBA" id="ARBA00012552"/>
    </source>
</evidence>
<dbReference type="GO" id="GO:0003724">
    <property type="term" value="F:RNA helicase activity"/>
    <property type="evidence" value="ECO:0007669"/>
    <property type="project" value="UniProtKB-EC"/>
</dbReference>
<dbReference type="InterPro" id="IPR027417">
    <property type="entry name" value="P-loop_NTPase"/>
</dbReference>
<dbReference type="InterPro" id="IPR001650">
    <property type="entry name" value="Helicase_C-like"/>
</dbReference>
<dbReference type="PANTHER" id="PTHR47959:SF13">
    <property type="entry name" value="ATP-DEPENDENT RNA HELICASE RHLE"/>
    <property type="match status" value="1"/>
</dbReference>
<dbReference type="SMART" id="SM00490">
    <property type="entry name" value="HELICc"/>
    <property type="match status" value="1"/>
</dbReference>
<dbReference type="InterPro" id="IPR014001">
    <property type="entry name" value="Helicase_ATP-bd"/>
</dbReference>
<keyword evidence="6 11" id="KW-0067">ATP-binding</keyword>
<dbReference type="InterPro" id="IPR014014">
    <property type="entry name" value="RNA_helicase_DEAD_Q_motif"/>
</dbReference>
<dbReference type="RefSeq" id="WP_150040046.1">
    <property type="nucleotide sequence ID" value="NZ_OW485601.1"/>
</dbReference>
<feature type="region of interest" description="Disordered" evidence="12">
    <location>
        <begin position="1"/>
        <end position="42"/>
    </location>
</feature>